<keyword evidence="7" id="KW-0677">Repeat</keyword>
<evidence type="ECO:0000256" key="5">
    <source>
        <dbReference type="ARBA" id="ARBA00022554"/>
    </source>
</evidence>
<dbReference type="SUPFAM" id="SSF50978">
    <property type="entry name" value="WD40 repeat-like"/>
    <property type="match status" value="1"/>
</dbReference>
<dbReference type="GO" id="GO:0010008">
    <property type="term" value="C:endosome membrane"/>
    <property type="evidence" value="ECO:0007669"/>
    <property type="project" value="UniProtKB-SubCell"/>
</dbReference>
<gene>
    <name evidence="15" type="ORF">RDB_LOCUS7825</name>
</gene>
<evidence type="ECO:0000256" key="4">
    <source>
        <dbReference type="ARBA" id="ARBA00022448"/>
    </source>
</evidence>
<evidence type="ECO:0000256" key="11">
    <source>
        <dbReference type="ARBA" id="ARBA00023136"/>
    </source>
</evidence>
<keyword evidence="10" id="KW-0072">Autophagy</keyword>
<evidence type="ECO:0000256" key="3">
    <source>
        <dbReference type="ARBA" id="ARBA00004623"/>
    </source>
</evidence>
<dbReference type="Proteomes" id="UP000663840">
    <property type="component" value="Unassembled WGS sequence"/>
</dbReference>
<evidence type="ECO:0000256" key="10">
    <source>
        <dbReference type="ARBA" id="ARBA00023006"/>
    </source>
</evidence>
<evidence type="ECO:0000256" key="7">
    <source>
        <dbReference type="ARBA" id="ARBA00022737"/>
    </source>
</evidence>
<dbReference type="AlphaFoldDB" id="A0A8H2ZUZ7"/>
<dbReference type="GO" id="GO:0006914">
    <property type="term" value="P:autophagy"/>
    <property type="evidence" value="ECO:0007669"/>
    <property type="project" value="UniProtKB-KW"/>
</dbReference>
<dbReference type="InterPro" id="IPR015943">
    <property type="entry name" value="WD40/YVTN_repeat-like_dom_sf"/>
</dbReference>
<accession>A0A8H2ZUZ7</accession>
<dbReference type="Pfam" id="PF21032">
    <property type="entry name" value="PROPPIN"/>
    <property type="match status" value="2"/>
</dbReference>
<keyword evidence="9" id="KW-0653">Protein transport</keyword>
<dbReference type="GO" id="GO:0015031">
    <property type="term" value="P:protein transport"/>
    <property type="evidence" value="ECO:0007669"/>
    <property type="project" value="UniProtKB-KW"/>
</dbReference>
<dbReference type="InterPro" id="IPR001680">
    <property type="entry name" value="WD40_rpt"/>
</dbReference>
<dbReference type="Gene3D" id="2.130.10.10">
    <property type="entry name" value="YVTN repeat-like/Quinoprotein amine dehydrogenase"/>
    <property type="match status" value="1"/>
</dbReference>
<reference evidence="15" key="1">
    <citation type="submission" date="2021-01" db="EMBL/GenBank/DDBJ databases">
        <authorList>
            <person name="Kaushik A."/>
        </authorList>
    </citation>
    <scope>NUCLEOTIDE SEQUENCE</scope>
    <source>
        <strain evidence="15">AG1-1A</strain>
    </source>
</reference>
<evidence type="ECO:0000256" key="8">
    <source>
        <dbReference type="ARBA" id="ARBA00022753"/>
    </source>
</evidence>
<keyword evidence="5" id="KW-0926">Vacuole</keyword>
<dbReference type="SMART" id="SM00320">
    <property type="entry name" value="WD40"/>
    <property type="match status" value="2"/>
</dbReference>
<dbReference type="PANTHER" id="PTHR11227">
    <property type="entry name" value="WD-REPEAT PROTEIN INTERACTING WITH PHOSPHOINOSIDES WIPI -RELATED"/>
    <property type="match status" value="1"/>
</dbReference>
<dbReference type="GO" id="GO:0005774">
    <property type="term" value="C:vacuolar membrane"/>
    <property type="evidence" value="ECO:0007669"/>
    <property type="project" value="UniProtKB-SubCell"/>
</dbReference>
<evidence type="ECO:0000313" key="15">
    <source>
        <dbReference type="EMBL" id="CAE6349448.1"/>
    </source>
</evidence>
<organism evidence="15 16">
    <name type="scientific">Rhizoctonia solani</name>
    <dbReference type="NCBI Taxonomy" id="456999"/>
    <lineage>
        <taxon>Eukaryota</taxon>
        <taxon>Fungi</taxon>
        <taxon>Dikarya</taxon>
        <taxon>Basidiomycota</taxon>
        <taxon>Agaricomycotina</taxon>
        <taxon>Agaricomycetes</taxon>
        <taxon>Cantharellales</taxon>
        <taxon>Ceratobasidiaceae</taxon>
        <taxon>Rhizoctonia</taxon>
    </lineage>
</organism>
<dbReference type="EMBL" id="CAJMWR010000144">
    <property type="protein sequence ID" value="CAE6349448.1"/>
    <property type="molecule type" value="Genomic_DNA"/>
</dbReference>
<dbReference type="GO" id="GO:0034045">
    <property type="term" value="C:phagophore assembly site membrane"/>
    <property type="evidence" value="ECO:0007669"/>
    <property type="project" value="UniProtKB-SubCell"/>
</dbReference>
<keyword evidence="4" id="KW-0813">Transport</keyword>
<evidence type="ECO:0000256" key="6">
    <source>
        <dbReference type="ARBA" id="ARBA00022574"/>
    </source>
</evidence>
<evidence type="ECO:0000313" key="16">
    <source>
        <dbReference type="Proteomes" id="UP000663840"/>
    </source>
</evidence>
<evidence type="ECO:0000256" key="2">
    <source>
        <dbReference type="ARBA" id="ARBA00004481"/>
    </source>
</evidence>
<comment type="subcellular location">
    <subcellularLocation>
        <location evidence="2">Endosome membrane</location>
        <topology evidence="2">Peripheral membrane protein</topology>
    </subcellularLocation>
    <subcellularLocation>
        <location evidence="3">Preautophagosomal structure membrane</location>
        <topology evidence="3">Peripheral membrane protein</topology>
    </subcellularLocation>
    <subcellularLocation>
        <location evidence="1">Vacuole membrane</location>
        <topology evidence="1">Peripheral membrane protein</topology>
    </subcellularLocation>
</comment>
<proteinExistence type="inferred from homology"/>
<comment type="similarity">
    <text evidence="12">Belongs to the WD repeat PROPPIN family.</text>
</comment>
<name>A0A8H2ZUZ7_9AGAM</name>
<sequence>MLRDKIRNVLPPRKRCTTHRSTCTQPRHRLRLATMAEKTNSNMLFANFNQDFSCISVGTKKGYSITNCDPFGRVYTKSDGARGIVEMLFCTSLIALVGAADQPSSSPRKLQIVNTKRQSMICELLFPSSILAVKLNRKTLVVVLEVEIYIYDISTMRLMHVIETSPNPNAICALSPSSDPSYLAYPAPTPSPTASSSAPASSSANTASSSGDVLIFDTRLLAVTNIVRAHKAPLAHISLNSTGTLLATASEKGTVIRVFSVPAAERLYEFRRGVRGAKIHCITFNAVSTLLAVSSATDTVHIFKLKGGNPEGEKKRGNSGPSSPGGSIDSQETGKGGAGMEGGYEAYMDGKKKNGMGSSLRRKSLGLTRGIAGTMGGYLPGGLSDMWEPSRDFASLKLPTSGTRCIVAISSTLPNVMVVSSEGFFYSYAIDLENGGECVLSKQYSLLDSAEDSNDPSPTEGA</sequence>
<evidence type="ECO:0000256" key="13">
    <source>
        <dbReference type="ARBA" id="ARBA00039247"/>
    </source>
</evidence>
<dbReference type="InterPro" id="IPR048720">
    <property type="entry name" value="PROPPIN"/>
</dbReference>
<keyword evidence="6" id="KW-0853">WD repeat</keyword>
<keyword evidence="11" id="KW-0472">Membrane</keyword>
<feature type="region of interest" description="Disordered" evidence="14">
    <location>
        <begin position="305"/>
        <end position="342"/>
    </location>
</feature>
<protein>
    <recommendedName>
        <fullName evidence="13">Autophagy-related protein 18</fullName>
    </recommendedName>
</protein>
<dbReference type="InterPro" id="IPR036322">
    <property type="entry name" value="WD40_repeat_dom_sf"/>
</dbReference>
<evidence type="ECO:0000256" key="14">
    <source>
        <dbReference type="SAM" id="MobiDB-lite"/>
    </source>
</evidence>
<dbReference type="FunFam" id="2.130.10.10:FF:000965">
    <property type="entry name" value="Autophagy-like protein 18 Atg18"/>
    <property type="match status" value="1"/>
</dbReference>
<evidence type="ECO:0000256" key="12">
    <source>
        <dbReference type="ARBA" id="ARBA00025740"/>
    </source>
</evidence>
<comment type="caution">
    <text evidence="15">The sequence shown here is derived from an EMBL/GenBank/DDBJ whole genome shotgun (WGS) entry which is preliminary data.</text>
</comment>
<evidence type="ECO:0000256" key="9">
    <source>
        <dbReference type="ARBA" id="ARBA00022927"/>
    </source>
</evidence>
<keyword evidence="8" id="KW-0967">Endosome</keyword>
<feature type="compositionally biased region" description="Low complexity" evidence="14">
    <location>
        <begin position="318"/>
        <end position="327"/>
    </location>
</feature>
<evidence type="ECO:0000256" key="1">
    <source>
        <dbReference type="ARBA" id="ARBA00004148"/>
    </source>
</evidence>